<sequence>MNHAILLLLVLSGSASFVDGFHIHVPCRGRQPLKEPIHRIQLGDAEKTIESFVTETLFSFVRNDKDAVEEVDPRQELWAFPSLETASEKGKLDIARESLMNYLQLWARQLQDDPKGLTTPVVAQGFRNCNVTENIEGSTGGSTGTILEAATADYQYASMKLIFRPPKRYLSYKEQRDMEKGVLPDRKGAKVDAWSPGGVELIVKMIPLGSSNDLTSAAPIPTWRLQLECRRCDIDADTIIKYSSERAIVRRLKEAVRIWEKVRAMRC</sequence>
<evidence type="ECO:0000313" key="2">
    <source>
        <dbReference type="EMBL" id="CAB9522120.1"/>
    </source>
</evidence>
<gene>
    <name evidence="2" type="ORF">SEMRO_1269_G257900.1</name>
</gene>
<dbReference type="Proteomes" id="UP001153069">
    <property type="component" value="Unassembled WGS sequence"/>
</dbReference>
<feature type="signal peptide" evidence="1">
    <location>
        <begin position="1"/>
        <end position="20"/>
    </location>
</feature>
<name>A0A9N8EKP8_9STRA</name>
<reference evidence="2" key="1">
    <citation type="submission" date="2020-06" db="EMBL/GenBank/DDBJ databases">
        <authorList>
            <consortium name="Plant Systems Biology data submission"/>
        </authorList>
    </citation>
    <scope>NUCLEOTIDE SEQUENCE</scope>
    <source>
        <strain evidence="2">D6</strain>
    </source>
</reference>
<proteinExistence type="predicted"/>
<feature type="chain" id="PRO_5040464225" evidence="1">
    <location>
        <begin position="21"/>
        <end position="267"/>
    </location>
</feature>
<dbReference type="AlphaFoldDB" id="A0A9N8EKP8"/>
<comment type="caution">
    <text evidence="2">The sequence shown here is derived from an EMBL/GenBank/DDBJ whole genome shotgun (WGS) entry which is preliminary data.</text>
</comment>
<keyword evidence="3" id="KW-1185">Reference proteome</keyword>
<protein>
    <submittedName>
        <fullName evidence="2">Uncharacterized protein</fullName>
    </submittedName>
</protein>
<organism evidence="2 3">
    <name type="scientific">Seminavis robusta</name>
    <dbReference type="NCBI Taxonomy" id="568900"/>
    <lineage>
        <taxon>Eukaryota</taxon>
        <taxon>Sar</taxon>
        <taxon>Stramenopiles</taxon>
        <taxon>Ochrophyta</taxon>
        <taxon>Bacillariophyta</taxon>
        <taxon>Bacillariophyceae</taxon>
        <taxon>Bacillariophycidae</taxon>
        <taxon>Naviculales</taxon>
        <taxon>Naviculaceae</taxon>
        <taxon>Seminavis</taxon>
    </lineage>
</organism>
<keyword evidence="1" id="KW-0732">Signal</keyword>
<dbReference type="OrthoDB" id="10584213at2759"/>
<dbReference type="EMBL" id="CAICTM010001267">
    <property type="protein sequence ID" value="CAB9522120.1"/>
    <property type="molecule type" value="Genomic_DNA"/>
</dbReference>
<evidence type="ECO:0000256" key="1">
    <source>
        <dbReference type="SAM" id="SignalP"/>
    </source>
</evidence>
<accession>A0A9N8EKP8</accession>
<evidence type="ECO:0000313" key="3">
    <source>
        <dbReference type="Proteomes" id="UP001153069"/>
    </source>
</evidence>